<comment type="similarity">
    <text evidence="3 21">Belongs to the CcoP / FixP family.</text>
</comment>
<keyword evidence="15 23" id="KW-1133">Transmembrane helix</keyword>
<dbReference type="InterPro" id="IPR036909">
    <property type="entry name" value="Cyt_c-like_dom_sf"/>
</dbReference>
<dbReference type="Gene3D" id="6.10.280.130">
    <property type="match status" value="1"/>
</dbReference>
<dbReference type="InterPro" id="IPR032858">
    <property type="entry name" value="CcoP_N"/>
</dbReference>
<keyword evidence="14 21" id="KW-0249">Electron transport</keyword>
<evidence type="ECO:0000256" key="8">
    <source>
        <dbReference type="ARBA" id="ARBA00022617"/>
    </source>
</evidence>
<organism evidence="25 26">
    <name type="scientific">Pseudochelatococcus lubricantis</name>
    <dbReference type="NCBI Taxonomy" id="1538102"/>
    <lineage>
        <taxon>Bacteria</taxon>
        <taxon>Pseudomonadati</taxon>
        <taxon>Pseudomonadota</taxon>
        <taxon>Alphaproteobacteria</taxon>
        <taxon>Hyphomicrobiales</taxon>
        <taxon>Chelatococcaceae</taxon>
        <taxon>Pseudochelatococcus</taxon>
    </lineage>
</organism>
<keyword evidence="5 21" id="KW-0813">Transport</keyword>
<comment type="function">
    <text evidence="20">C-type cytochrome. Part of the cbb3-type cytochrome c oxidase complex. FixP subunit is required for transferring electrons from donor cytochrome c via its heme groups to FixO subunit. From there, electrons are shuttled to the catalytic binuclear center of FixN subunit where oxygen reduction takes place. The complex also functions as a proton pump.</text>
</comment>
<keyword evidence="17 21" id="KW-0408">Iron</keyword>
<keyword evidence="12" id="KW-0677">Repeat</keyword>
<evidence type="ECO:0000313" key="25">
    <source>
        <dbReference type="EMBL" id="NIJ57720.1"/>
    </source>
</evidence>
<keyword evidence="7 21" id="KW-0997">Cell inner membrane</keyword>
<dbReference type="Gene3D" id="1.10.760.10">
    <property type="entry name" value="Cytochrome c-like domain"/>
    <property type="match status" value="2"/>
</dbReference>
<dbReference type="InterPro" id="IPR008168">
    <property type="entry name" value="Cyt_C_IC"/>
</dbReference>
<dbReference type="SUPFAM" id="SSF46626">
    <property type="entry name" value="Cytochrome c"/>
    <property type="match status" value="2"/>
</dbReference>
<proteinExistence type="inferred from homology"/>
<evidence type="ECO:0000256" key="20">
    <source>
        <dbReference type="ARBA" id="ARBA00025525"/>
    </source>
</evidence>
<dbReference type="RefSeq" id="WP_166950615.1">
    <property type="nucleotide sequence ID" value="NZ_JAASQI010000003.1"/>
</dbReference>
<name>A0ABX0V0N0_9HYPH</name>
<evidence type="ECO:0000256" key="13">
    <source>
        <dbReference type="ARBA" id="ARBA00022781"/>
    </source>
</evidence>
<keyword evidence="9 21" id="KW-0679">Respiratory chain</keyword>
<evidence type="ECO:0000259" key="24">
    <source>
        <dbReference type="PROSITE" id="PS51007"/>
    </source>
</evidence>
<comment type="caution">
    <text evidence="25">The sequence shown here is derived from an EMBL/GenBank/DDBJ whole genome shotgun (WGS) entry which is preliminary data.</text>
</comment>
<keyword evidence="8 21" id="KW-0349">Heme</keyword>
<evidence type="ECO:0000313" key="26">
    <source>
        <dbReference type="Proteomes" id="UP001429580"/>
    </source>
</evidence>
<feature type="region of interest" description="Disordered" evidence="22">
    <location>
        <begin position="1"/>
        <end position="20"/>
    </location>
</feature>
<evidence type="ECO:0000256" key="10">
    <source>
        <dbReference type="ARBA" id="ARBA00022692"/>
    </source>
</evidence>
<evidence type="ECO:0000256" key="19">
    <source>
        <dbReference type="ARBA" id="ARBA00023136"/>
    </source>
</evidence>
<comment type="cofactor">
    <cofactor evidence="21">
        <name>heme c</name>
        <dbReference type="ChEBI" id="CHEBI:61717"/>
    </cofactor>
    <text evidence="21">Binds 2 heme C groups per subunit.</text>
</comment>
<sequence>MAHTDTTDHGHAPQVDSLTGVSTTGHEWDGIQELNNPLPRWWLWVFYATIVWAIGFWIAFPAWPLISSFTPGILGWSSREQVAEQLNDLREQRSAMMTRLEDSTTAQIESDPELLSFARALGRPAFGDNCAPCHGAGGGGAKGYPNLNDDAWLWGGTLADIEQTIRFGIRSGHDEARVGDMPAFGRDGMIPRADIVAVADYVRSLSGLPVENKANLTTGAKIFADNCASCHQAGGTGSRELGAPNLTTGIWLFGPERETIIDGVWNGHGSVMPAWQGRLDDTTIKALTVFVHTLGGGE</sequence>
<feature type="domain" description="Cytochrome c" evidence="24">
    <location>
        <begin position="214"/>
        <end position="295"/>
    </location>
</feature>
<keyword evidence="26" id="KW-1185">Reference proteome</keyword>
<evidence type="ECO:0000256" key="6">
    <source>
        <dbReference type="ARBA" id="ARBA00022475"/>
    </source>
</evidence>
<evidence type="ECO:0000256" key="23">
    <source>
        <dbReference type="SAM" id="Phobius"/>
    </source>
</evidence>
<dbReference type="NCBIfam" id="TIGR00782">
    <property type="entry name" value="ccoP"/>
    <property type="match status" value="1"/>
</dbReference>
<dbReference type="InterPro" id="IPR038414">
    <property type="entry name" value="CcoP_N_sf"/>
</dbReference>
<comment type="subunit">
    <text evidence="4">Component of the cbb3-type cytochrome c oxidase at least composed of FixN, FixO, FixQ and FixP.</text>
</comment>
<evidence type="ECO:0000256" key="17">
    <source>
        <dbReference type="ARBA" id="ARBA00023004"/>
    </source>
</evidence>
<dbReference type="PRINTS" id="PR00605">
    <property type="entry name" value="CYTCHROMECIC"/>
</dbReference>
<feature type="compositionally biased region" description="Basic and acidic residues" evidence="22">
    <location>
        <begin position="1"/>
        <end position="11"/>
    </location>
</feature>
<evidence type="ECO:0000256" key="5">
    <source>
        <dbReference type="ARBA" id="ARBA00022448"/>
    </source>
</evidence>
<dbReference type="PIRSF" id="PIRSF000006">
    <property type="entry name" value="Cbb3-Cox_fixP"/>
    <property type="match status" value="1"/>
</dbReference>
<evidence type="ECO:0000256" key="14">
    <source>
        <dbReference type="ARBA" id="ARBA00022982"/>
    </source>
</evidence>
<dbReference type="InterPro" id="IPR050597">
    <property type="entry name" value="Cytochrome_c_Oxidase_Subunit"/>
</dbReference>
<evidence type="ECO:0000256" key="21">
    <source>
        <dbReference type="PIRNR" id="PIRNR000006"/>
    </source>
</evidence>
<dbReference type="Proteomes" id="UP001429580">
    <property type="component" value="Unassembled WGS sequence"/>
</dbReference>
<keyword evidence="6 21" id="KW-1003">Cell membrane</keyword>
<comment type="subcellular location">
    <subcellularLocation>
        <location evidence="1 21">Cell inner membrane</location>
    </subcellularLocation>
</comment>
<evidence type="ECO:0000256" key="11">
    <source>
        <dbReference type="ARBA" id="ARBA00022723"/>
    </source>
</evidence>
<dbReference type="EMBL" id="JAASQI010000003">
    <property type="protein sequence ID" value="NIJ57720.1"/>
    <property type="molecule type" value="Genomic_DNA"/>
</dbReference>
<evidence type="ECO:0000256" key="22">
    <source>
        <dbReference type="SAM" id="MobiDB-lite"/>
    </source>
</evidence>
<evidence type="ECO:0000256" key="15">
    <source>
        <dbReference type="ARBA" id="ARBA00022989"/>
    </source>
</evidence>
<evidence type="ECO:0000256" key="4">
    <source>
        <dbReference type="ARBA" id="ARBA00011203"/>
    </source>
</evidence>
<dbReference type="Pfam" id="PF13442">
    <property type="entry name" value="Cytochrome_CBB3"/>
    <property type="match status" value="2"/>
</dbReference>
<dbReference type="PANTHER" id="PTHR33751">
    <property type="entry name" value="CBB3-TYPE CYTOCHROME C OXIDASE SUBUNIT FIXP"/>
    <property type="match status" value="1"/>
</dbReference>
<protein>
    <recommendedName>
        <fullName evidence="21">Cbb3-type cytochrome c oxidase subunit</fullName>
    </recommendedName>
</protein>
<dbReference type="PANTHER" id="PTHR33751:SF1">
    <property type="entry name" value="CBB3-TYPE CYTOCHROME C OXIDASE SUBUNIT FIXP"/>
    <property type="match status" value="1"/>
</dbReference>
<evidence type="ECO:0000256" key="3">
    <source>
        <dbReference type="ARBA" id="ARBA00006113"/>
    </source>
</evidence>
<feature type="domain" description="Cytochrome c" evidence="24">
    <location>
        <begin position="117"/>
        <end position="206"/>
    </location>
</feature>
<evidence type="ECO:0000256" key="1">
    <source>
        <dbReference type="ARBA" id="ARBA00004533"/>
    </source>
</evidence>
<keyword evidence="16 21" id="KW-0560">Oxidoreductase</keyword>
<comment type="pathway">
    <text evidence="2 21">Energy metabolism; oxidative phosphorylation.</text>
</comment>
<evidence type="ECO:0000256" key="18">
    <source>
        <dbReference type="ARBA" id="ARBA00023065"/>
    </source>
</evidence>
<dbReference type="InterPro" id="IPR009056">
    <property type="entry name" value="Cyt_c-like_dom"/>
</dbReference>
<dbReference type="PROSITE" id="PS51007">
    <property type="entry name" value="CYTC"/>
    <property type="match status" value="2"/>
</dbReference>
<evidence type="ECO:0000256" key="16">
    <source>
        <dbReference type="ARBA" id="ARBA00023002"/>
    </source>
</evidence>
<keyword evidence="11 21" id="KW-0479">Metal-binding</keyword>
<reference evidence="25 26" key="1">
    <citation type="submission" date="2020-03" db="EMBL/GenBank/DDBJ databases">
        <title>Genomic Encyclopedia of Type Strains, Phase IV (KMG-IV): sequencing the most valuable type-strain genomes for metagenomic binning, comparative biology and taxonomic classification.</title>
        <authorList>
            <person name="Goeker M."/>
        </authorList>
    </citation>
    <scope>NUCLEOTIDE SEQUENCE [LARGE SCALE GENOMIC DNA]</scope>
    <source>
        <strain evidence="25 26">DSM 103870</strain>
    </source>
</reference>
<keyword evidence="10 23" id="KW-0812">Transmembrane</keyword>
<gene>
    <name evidence="25" type="ORF">FHS82_001556</name>
</gene>
<evidence type="ECO:0000256" key="2">
    <source>
        <dbReference type="ARBA" id="ARBA00004673"/>
    </source>
</evidence>
<keyword evidence="18 21" id="KW-0406">Ion transport</keyword>
<evidence type="ECO:0000256" key="12">
    <source>
        <dbReference type="ARBA" id="ARBA00022737"/>
    </source>
</evidence>
<keyword evidence="13 21" id="KW-0375">Hydrogen ion transport</keyword>
<dbReference type="Pfam" id="PF14715">
    <property type="entry name" value="FixP_N"/>
    <property type="match status" value="1"/>
</dbReference>
<evidence type="ECO:0000256" key="9">
    <source>
        <dbReference type="ARBA" id="ARBA00022660"/>
    </source>
</evidence>
<keyword evidence="19 21" id="KW-0472">Membrane</keyword>
<dbReference type="InterPro" id="IPR004678">
    <property type="entry name" value="Cyt_c_oxidase_cbb3_su3"/>
</dbReference>
<evidence type="ECO:0000256" key="7">
    <source>
        <dbReference type="ARBA" id="ARBA00022519"/>
    </source>
</evidence>
<feature type="transmembrane region" description="Helical" evidence="23">
    <location>
        <begin position="41"/>
        <end position="60"/>
    </location>
</feature>
<accession>A0ABX0V0N0</accession>